<dbReference type="RefSeq" id="WP_119911467.1">
    <property type="nucleotide sequence ID" value="NZ_QZCH01000019.1"/>
</dbReference>
<dbReference type="Gene3D" id="1.25.40.10">
    <property type="entry name" value="Tetratricopeptide repeat domain"/>
    <property type="match status" value="1"/>
</dbReference>
<protein>
    <submittedName>
        <fullName evidence="1">DUF924 domain-containing protein</fullName>
    </submittedName>
</protein>
<proteinExistence type="predicted"/>
<dbReference type="Pfam" id="PF06041">
    <property type="entry name" value="DUF924"/>
    <property type="match status" value="1"/>
</dbReference>
<dbReference type="EMBL" id="QZCH01000019">
    <property type="protein sequence ID" value="RJG42276.1"/>
    <property type="molecule type" value="Genomic_DNA"/>
</dbReference>
<dbReference type="Gene3D" id="1.20.58.320">
    <property type="entry name" value="TPR-like"/>
    <property type="match status" value="1"/>
</dbReference>
<comment type="caution">
    <text evidence="1">The sequence shown here is derived from an EMBL/GenBank/DDBJ whole genome shotgun (WGS) entry which is preliminary data.</text>
</comment>
<accession>A0A418YCM5</accession>
<sequence length="199" mass="22902">MQYEALLQQWLGPLEDGFADADHRRRWFAATEQENAELIGQYQELHLQAIAGELAKWQQTDRGTLALIILLDQFSRTIYRGKSQAFAQDAQALKLAKEAIAKGVDLRLKADEKLFLYLPLEHSEQLEDQAQCVALFEDLLAHTGSEYHSISANYLQFAEQHLDIIRQFGRFPHRNEALGRASRQVELRYLSEDAQRFGQ</sequence>
<keyword evidence="2" id="KW-1185">Reference proteome</keyword>
<evidence type="ECO:0000313" key="1">
    <source>
        <dbReference type="EMBL" id="RJG42276.1"/>
    </source>
</evidence>
<dbReference type="InterPro" id="IPR011990">
    <property type="entry name" value="TPR-like_helical_dom_sf"/>
</dbReference>
<dbReference type="AlphaFoldDB" id="A0A418YCM5"/>
<gene>
    <name evidence="1" type="ORF">D1Z90_14335</name>
</gene>
<dbReference type="SUPFAM" id="SSF48452">
    <property type="entry name" value="TPR-like"/>
    <property type="match status" value="1"/>
</dbReference>
<reference evidence="1 2" key="1">
    <citation type="submission" date="2018-09" db="EMBL/GenBank/DDBJ databases">
        <authorList>
            <person name="Wang F."/>
        </authorList>
    </citation>
    <scope>NUCLEOTIDE SEQUENCE [LARGE SCALE GENOMIC DNA]</scope>
    <source>
        <strain evidence="1 2">PLHSC7-2</strain>
    </source>
</reference>
<name>A0A418YCM5_9GAMM</name>
<dbReference type="OrthoDB" id="7593450at2"/>
<dbReference type="Proteomes" id="UP000283255">
    <property type="component" value="Unassembled WGS sequence"/>
</dbReference>
<evidence type="ECO:0000313" key="2">
    <source>
        <dbReference type="Proteomes" id="UP000283255"/>
    </source>
</evidence>
<reference evidence="1 2" key="2">
    <citation type="submission" date="2019-01" db="EMBL/GenBank/DDBJ databases">
        <title>Motilimonas pumilus sp. nov., isolated from the gut of sea cucumber (Apostichopus japonicus).</title>
        <authorList>
            <person name="Wang F.-Q."/>
            <person name="Ren L.-H."/>
            <person name="Lin Y.-W."/>
            <person name="Sun G.-H."/>
            <person name="Du Z.-J."/>
            <person name="Zhao J.-X."/>
            <person name="Liu X.-J."/>
            <person name="Liu L.-J."/>
        </authorList>
    </citation>
    <scope>NUCLEOTIDE SEQUENCE [LARGE SCALE GENOMIC DNA]</scope>
    <source>
        <strain evidence="1 2">PLHSC7-2</strain>
    </source>
</reference>
<dbReference type="InterPro" id="IPR010323">
    <property type="entry name" value="DUF924"/>
</dbReference>
<organism evidence="1 2">
    <name type="scientific">Motilimonas pumila</name>
    <dbReference type="NCBI Taxonomy" id="2303987"/>
    <lineage>
        <taxon>Bacteria</taxon>
        <taxon>Pseudomonadati</taxon>
        <taxon>Pseudomonadota</taxon>
        <taxon>Gammaproteobacteria</taxon>
        <taxon>Alteromonadales</taxon>
        <taxon>Alteromonadales genera incertae sedis</taxon>
        <taxon>Motilimonas</taxon>
    </lineage>
</organism>